<protein>
    <submittedName>
        <fullName evidence="1">DUF1059 domain-containing protein</fullName>
    </submittedName>
</protein>
<dbReference type="AlphaFoldDB" id="A0ABD5PDY7"/>
<gene>
    <name evidence="1" type="ORF">ACFO0N_13945</name>
</gene>
<accession>A0ABD5PDY7</accession>
<dbReference type="InterPro" id="IPR009409">
    <property type="entry name" value="DUF1059"/>
</dbReference>
<dbReference type="RefSeq" id="WP_267620111.1">
    <property type="nucleotide sequence ID" value="NZ_JAODIW010000004.1"/>
</dbReference>
<dbReference type="EMBL" id="JBHSDS010000007">
    <property type="protein sequence ID" value="MFC4359047.1"/>
    <property type="molecule type" value="Genomic_DNA"/>
</dbReference>
<dbReference type="Pfam" id="PF06348">
    <property type="entry name" value="DUF1059"/>
    <property type="match status" value="1"/>
</dbReference>
<evidence type="ECO:0000313" key="2">
    <source>
        <dbReference type="Proteomes" id="UP001595921"/>
    </source>
</evidence>
<comment type="caution">
    <text evidence="1">The sequence shown here is derived from an EMBL/GenBank/DDBJ whole genome shotgun (WGS) entry which is preliminary data.</text>
</comment>
<sequence length="52" mass="5922">MPSKFECFQDGCNFMVRADSDDEVVHLVQEHAQFTHDLTLDDETIAAEIEHG</sequence>
<evidence type="ECO:0000313" key="1">
    <source>
        <dbReference type="EMBL" id="MFC4359047.1"/>
    </source>
</evidence>
<reference evidence="1 2" key="1">
    <citation type="journal article" date="2019" name="Int. J. Syst. Evol. Microbiol.">
        <title>The Global Catalogue of Microorganisms (GCM) 10K type strain sequencing project: providing services to taxonomists for standard genome sequencing and annotation.</title>
        <authorList>
            <consortium name="The Broad Institute Genomics Platform"/>
            <consortium name="The Broad Institute Genome Sequencing Center for Infectious Disease"/>
            <person name="Wu L."/>
            <person name="Ma J."/>
        </authorList>
    </citation>
    <scope>NUCLEOTIDE SEQUENCE [LARGE SCALE GENOMIC DNA]</scope>
    <source>
        <strain evidence="1 2">CGMCC 1.12553</strain>
    </source>
</reference>
<proteinExistence type="predicted"/>
<name>A0ABD5PDY7_9EURY</name>
<dbReference type="Proteomes" id="UP001595921">
    <property type="component" value="Unassembled WGS sequence"/>
</dbReference>
<organism evidence="1 2">
    <name type="scientific">Halobium salinum</name>
    <dbReference type="NCBI Taxonomy" id="1364940"/>
    <lineage>
        <taxon>Archaea</taxon>
        <taxon>Methanobacteriati</taxon>
        <taxon>Methanobacteriota</taxon>
        <taxon>Stenosarchaea group</taxon>
        <taxon>Halobacteria</taxon>
        <taxon>Halobacteriales</taxon>
        <taxon>Haloferacaceae</taxon>
        <taxon>Halobium</taxon>
    </lineage>
</organism>
<keyword evidence="2" id="KW-1185">Reference proteome</keyword>